<accession>A0A0F9WE10</accession>
<protein>
    <submittedName>
        <fullName evidence="2">Uncharacterized protein</fullName>
    </submittedName>
</protein>
<name>A0A0F9WE10_9MICR</name>
<gene>
    <name evidence="2" type="ORF">AAJ76_3500011554</name>
</gene>
<dbReference type="AlphaFoldDB" id="A0A0F9WE10"/>
<evidence type="ECO:0000313" key="2">
    <source>
        <dbReference type="EMBL" id="KKO75025.1"/>
    </source>
</evidence>
<organism evidence="2 3">
    <name type="scientific">Vairimorpha ceranae</name>
    <dbReference type="NCBI Taxonomy" id="40302"/>
    <lineage>
        <taxon>Eukaryota</taxon>
        <taxon>Fungi</taxon>
        <taxon>Fungi incertae sedis</taxon>
        <taxon>Microsporidia</taxon>
        <taxon>Nosematidae</taxon>
        <taxon>Vairimorpha</taxon>
    </lineage>
</organism>
<keyword evidence="1" id="KW-0812">Transmembrane</keyword>
<keyword evidence="3" id="KW-1185">Reference proteome</keyword>
<reference evidence="2 3" key="1">
    <citation type="journal article" date="2015" name="Environ. Microbiol.">
        <title>Genome analyses suggest the presence of polyploidy and recent human-driven expansions in eight global populations of the honeybee pathogen Nosema ceranae.</title>
        <authorList>
            <person name="Pelin A."/>
            <person name="Selman M."/>
            <person name="Aris-Brosou S."/>
            <person name="Farinelli L."/>
            <person name="Corradi N."/>
        </authorList>
    </citation>
    <scope>NUCLEOTIDE SEQUENCE [LARGE SCALE GENOMIC DNA]</scope>
    <source>
        <strain evidence="2 3">PA08 1199</strain>
    </source>
</reference>
<comment type="caution">
    <text evidence="2">The sequence shown here is derived from an EMBL/GenBank/DDBJ whole genome shotgun (WGS) entry which is preliminary data.</text>
</comment>
<dbReference type="Proteomes" id="UP000034350">
    <property type="component" value="Unassembled WGS sequence"/>
</dbReference>
<feature type="transmembrane region" description="Helical" evidence="1">
    <location>
        <begin position="33"/>
        <end position="54"/>
    </location>
</feature>
<keyword evidence="1" id="KW-1133">Transmembrane helix</keyword>
<evidence type="ECO:0000256" key="1">
    <source>
        <dbReference type="SAM" id="Phobius"/>
    </source>
</evidence>
<keyword evidence="1" id="KW-0472">Membrane</keyword>
<dbReference type="RefSeq" id="XP_024330767.1">
    <property type="nucleotide sequence ID" value="XM_024475271.1"/>
</dbReference>
<dbReference type="VEuPathDB" id="MicrosporidiaDB:AAJ76_3500011554"/>
<dbReference type="EMBL" id="JPQZ01000035">
    <property type="protein sequence ID" value="KKO75025.1"/>
    <property type="molecule type" value="Genomic_DNA"/>
</dbReference>
<proteinExistence type="predicted"/>
<evidence type="ECO:0000313" key="3">
    <source>
        <dbReference type="Proteomes" id="UP000034350"/>
    </source>
</evidence>
<sequence length="89" mass="10404">MPRLAFMTLSKPITISFTPTMHLVSTVVFEDNALSALTTFFLYNIFLNIFSSLLKRLTCALFSTINCIPTFKYLKFKFFYDLCHNIRFI</sequence>
<dbReference type="GeneID" id="36320206"/>